<feature type="compositionally biased region" description="Basic and acidic residues" evidence="6">
    <location>
        <begin position="185"/>
        <end position="196"/>
    </location>
</feature>
<dbReference type="GO" id="GO:0001006">
    <property type="term" value="F:RNA polymerase III type 3 promoter sequence-specific DNA binding"/>
    <property type="evidence" value="ECO:0007669"/>
    <property type="project" value="TreeGrafter"/>
</dbReference>
<dbReference type="GO" id="GO:0000978">
    <property type="term" value="F:RNA polymerase II cis-regulatory region sequence-specific DNA binding"/>
    <property type="evidence" value="ECO:0007669"/>
    <property type="project" value="TreeGrafter"/>
</dbReference>
<dbReference type="SUPFAM" id="SSF46689">
    <property type="entry name" value="Homeodomain-like"/>
    <property type="match status" value="3"/>
</dbReference>
<evidence type="ECO:0000259" key="7">
    <source>
        <dbReference type="PROSITE" id="PS50090"/>
    </source>
</evidence>
<gene>
    <name evidence="10" type="primary">snapc4</name>
</gene>
<feature type="domain" description="HTH myb-type" evidence="8">
    <location>
        <begin position="419"/>
        <end position="474"/>
    </location>
</feature>
<feature type="region of interest" description="Disordered" evidence="6">
    <location>
        <begin position="177"/>
        <end position="196"/>
    </location>
</feature>
<feature type="compositionally biased region" description="Gly residues" evidence="6">
    <location>
        <begin position="1251"/>
        <end position="1264"/>
    </location>
</feature>
<dbReference type="InterPro" id="IPR051575">
    <property type="entry name" value="Myb-like_DNA-bd"/>
</dbReference>
<feature type="region of interest" description="Disordered" evidence="6">
    <location>
        <begin position="1533"/>
        <end position="1589"/>
    </location>
</feature>
<dbReference type="GO" id="GO:0019185">
    <property type="term" value="C:snRNA-activating protein complex"/>
    <property type="evidence" value="ECO:0007669"/>
    <property type="project" value="TreeGrafter"/>
</dbReference>
<dbReference type="CTD" id="6621"/>
<feature type="compositionally biased region" description="Acidic residues" evidence="6">
    <location>
        <begin position="1650"/>
        <end position="1668"/>
    </location>
</feature>
<dbReference type="RefSeq" id="XP_018548608.1">
    <property type="nucleotide sequence ID" value="XM_018693092.1"/>
</dbReference>
<evidence type="ECO:0000256" key="2">
    <source>
        <dbReference type="ARBA" id="ARBA00023125"/>
    </source>
</evidence>
<feature type="coiled-coil region" evidence="5">
    <location>
        <begin position="243"/>
        <end position="270"/>
    </location>
</feature>
<feature type="region of interest" description="Disordered" evidence="6">
    <location>
        <begin position="1025"/>
        <end position="1073"/>
    </location>
</feature>
<dbReference type="InterPro" id="IPR001005">
    <property type="entry name" value="SANT/Myb"/>
</dbReference>
<dbReference type="PROSITE" id="PS51294">
    <property type="entry name" value="HTH_MYB"/>
    <property type="match status" value="3"/>
</dbReference>
<feature type="domain" description="Myb-like" evidence="7">
    <location>
        <begin position="364"/>
        <end position="418"/>
    </location>
</feature>
<feature type="compositionally biased region" description="Acidic residues" evidence="6">
    <location>
        <begin position="36"/>
        <end position="50"/>
    </location>
</feature>
<evidence type="ECO:0000313" key="10">
    <source>
        <dbReference type="RefSeq" id="XP_018548608.1"/>
    </source>
</evidence>
<feature type="compositionally biased region" description="Basic and acidic residues" evidence="6">
    <location>
        <begin position="590"/>
        <end position="599"/>
    </location>
</feature>
<evidence type="ECO:0000256" key="3">
    <source>
        <dbReference type="ARBA" id="ARBA00023163"/>
    </source>
</evidence>
<dbReference type="InterPro" id="IPR017930">
    <property type="entry name" value="Myb_dom"/>
</dbReference>
<name>A0AAJ7VDQ7_LATCA</name>
<keyword evidence="1" id="KW-0805">Transcription regulation</keyword>
<feature type="compositionally biased region" description="Polar residues" evidence="6">
    <location>
        <begin position="1575"/>
        <end position="1588"/>
    </location>
</feature>
<evidence type="ECO:0000313" key="9">
    <source>
        <dbReference type="Proteomes" id="UP000694890"/>
    </source>
</evidence>
<dbReference type="CDD" id="cd00167">
    <property type="entry name" value="SANT"/>
    <property type="match status" value="4"/>
</dbReference>
<feature type="compositionally biased region" description="Acidic residues" evidence="6">
    <location>
        <begin position="564"/>
        <end position="581"/>
    </location>
</feature>
<organism evidence="9 10">
    <name type="scientific">Lates calcarifer</name>
    <name type="common">Barramundi</name>
    <name type="synonym">Holocentrus calcarifer</name>
    <dbReference type="NCBI Taxonomy" id="8187"/>
    <lineage>
        <taxon>Eukaryota</taxon>
        <taxon>Metazoa</taxon>
        <taxon>Chordata</taxon>
        <taxon>Craniata</taxon>
        <taxon>Vertebrata</taxon>
        <taxon>Euteleostomi</taxon>
        <taxon>Actinopterygii</taxon>
        <taxon>Neopterygii</taxon>
        <taxon>Teleostei</taxon>
        <taxon>Neoteleostei</taxon>
        <taxon>Acanthomorphata</taxon>
        <taxon>Carangaria</taxon>
        <taxon>Carangaria incertae sedis</taxon>
        <taxon>Centropomidae</taxon>
        <taxon>Lates</taxon>
    </lineage>
</organism>
<reference evidence="10" key="1">
    <citation type="submission" date="2025-08" db="UniProtKB">
        <authorList>
            <consortium name="RefSeq"/>
        </authorList>
    </citation>
    <scope>IDENTIFICATION</scope>
    <source>
        <tissue evidence="10">Brain</tissue>
    </source>
</reference>
<dbReference type="Pfam" id="PF00249">
    <property type="entry name" value="Myb_DNA-binding"/>
    <property type="match status" value="2"/>
</dbReference>
<feature type="domain" description="HTH myb-type" evidence="8">
    <location>
        <begin position="311"/>
        <end position="367"/>
    </location>
</feature>
<dbReference type="Gene3D" id="1.10.10.60">
    <property type="entry name" value="Homeodomain-like"/>
    <property type="match status" value="4"/>
</dbReference>
<feature type="compositionally biased region" description="Basic and acidic residues" evidence="6">
    <location>
        <begin position="1452"/>
        <end position="1463"/>
    </location>
</feature>
<dbReference type="GeneID" id="108894425"/>
<feature type="region of interest" description="Disordered" evidence="6">
    <location>
        <begin position="523"/>
        <end position="612"/>
    </location>
</feature>
<evidence type="ECO:0000259" key="8">
    <source>
        <dbReference type="PROSITE" id="PS51294"/>
    </source>
</evidence>
<feature type="compositionally biased region" description="Low complexity" evidence="6">
    <location>
        <begin position="1118"/>
        <end position="1142"/>
    </location>
</feature>
<feature type="region of interest" description="Disordered" evidence="6">
    <location>
        <begin position="1640"/>
        <end position="1715"/>
    </location>
</feature>
<sequence length="1715" mass="190661">MSVSLSEERDRIQRQVEELEKNLSVTHTELELLSSETDDDSGSDDQEDESAAGLLAQREKIQRQIQNLENVLGPHSPICISGDSESSSDESELGLSLSVDSCLQMNLVYQQVLQDTLNQLETLLTHNHRQQMELVSQLSGPIKEPPRQQPASSSYQQPINMYLGRFLKPYFKDKLTGLGPPANQETKEKASRMTGSLDDKKLKMKRWESWQKTLLIHSVSRDSLRRLIQPKLSRVDYLSQKLSSAEETDKQQLREQIDSLEREIDLLRGKKEEELIGDRYEEHDWQKISNIDFEGTREAEDIRCFWQNFLHPSINKSRWSQEEVQQLREVSQRHKERHWETIAEELGTGRTAFMCLQTFQRFVSDSLRRRTWTPAEDALLRELVHRMRIGNFIPYTQMSYFMKGRDPAQLIYRWNQVLDPSLRKGPWTKQEDQLLLQAVSRHGERSWWRIRLEVPGRSDSACRDRYHDCLKAGTKRGAFDQQERALLLTLVHKHGVGRWAKIAAEIPHRYDAQCLREWRKLSRTLPPAAQNKARKPQRSRGGEKNASTPKRKARRRTKKIKEEESSEEEQEDMVVEYMDSDEDKKKKKKEVVEEKRTEEVEQEEQEEQEEEKYIISPMTEWIPAEKAQSFSFLSFRPVELPSSGEGHSGHPVRSTILGKSGRSIIIGPNPRELRWEERHSSSAMMMVSPDQLRAHLYRKAHKSIDQSSLQTGKQNHQARVMDAGLDYELWAAVTPWIGNLLIPAKSRLTTADALREQGEKTQLTSTSVFLLLLQTMNVDTMGCKEMIEQRRNKVVLLTPPPDPSPVRPKNPKTIAGILQQRKVMKEELQELDLQHNLVLKHIQALKQQQQTQQLIFVQQPQFLPPCLPPSMPSQNHPGVLQMPPNMLLPQAVFVPHPVLQPHAASIQYISSSSPPPHRPSPVGGVTSSLHAPPALHRLIVPPVSVVPMLQNATPTSTASVCPLPAPVTQTLNVVQPLSSNQAPVNQQAVPLMFTTPTPGPSQACPFLKPLSSTLSLPRERGQKAADGQEAVCSNPSEVDIGGAGTGVEGAGDRVTEQGQRIQKPSQKASALQEATDSKVTEFLGTDQSDLIIILLLFSEAEAKKKAAPSPQRKAQTSLLLPPQQLCAPAGVSSSSSSKAEAPSPAPPPAGETTPPLLRQSDPPVFEDLPQTSTTSSHTASSTSSLPAPFHGDHDYTLVNPYSTLTRPGTTPKQPNPTHCKSYSTPNRTPRGRKRGRGEEQDQVTSGQGEQCVGGTGDSVGGAGTGVIQEGKRVRKPSQKARALQETSKAKVEAKKKRTPFSRKTRPRTSRSKEEVVVQSETPLPGLRLLPGQSMWVMTPGGLVQLAQASCQGLQLAVVPSTPIPPLPENTVSHPLAPPPQQLISGNWRLVAPRSPAVCAPLKLHGLNQPHPLAALPTCPSKPLPPTFVLQPVQNPGSCPPQPSPRLLPHKSVGREDPAEPPPLRREALQFDPSLMFLEPQEEVSEWLSGRGGVVVPGAGIALPYLPPSVSSLSMLSALLQAKKSLTRSSLQLLCRGSEPRHPQTRPETSTEKTSSQPPPDLPDSTSDLRPAGDQPGNSHLTVPSVSSDLLQEEEEAELVAAVRQLVTERFSGNPAYQLLKARFLSCFTVPALLATIQPIPEKTGARPATEDEEEEEEAAKDEDEEEELEKIKERGRQRRAERSVLTCDGSGPPANHFSGIINTNTPTPDRTGPDR</sequence>
<feature type="domain" description="Myb-like" evidence="7">
    <location>
        <begin position="419"/>
        <end position="470"/>
    </location>
</feature>
<feature type="region of interest" description="Disordered" evidence="6">
    <location>
        <begin position="1433"/>
        <end position="1463"/>
    </location>
</feature>
<feature type="compositionally biased region" description="Polar residues" evidence="6">
    <location>
        <begin position="1199"/>
        <end position="1227"/>
    </location>
</feature>
<keyword evidence="2" id="KW-0238">DNA-binding</keyword>
<evidence type="ECO:0000256" key="1">
    <source>
        <dbReference type="ARBA" id="ARBA00023015"/>
    </source>
</evidence>
<dbReference type="Proteomes" id="UP000694890">
    <property type="component" value="Unplaced"/>
</dbReference>
<dbReference type="PANTHER" id="PTHR46621:SF1">
    <property type="entry name" value="SNRNA-ACTIVATING PROTEIN COMPLEX SUBUNIT 4"/>
    <property type="match status" value="1"/>
</dbReference>
<dbReference type="GO" id="GO:0042796">
    <property type="term" value="P:snRNA transcription by RNA polymerase III"/>
    <property type="evidence" value="ECO:0007669"/>
    <property type="project" value="TreeGrafter"/>
</dbReference>
<feature type="domain" description="Myb-like" evidence="7">
    <location>
        <begin position="311"/>
        <end position="363"/>
    </location>
</feature>
<keyword evidence="5" id="KW-0175">Coiled coil</keyword>
<dbReference type="InterPro" id="IPR009057">
    <property type="entry name" value="Homeodomain-like_sf"/>
</dbReference>
<accession>A0AAJ7VDQ7</accession>
<keyword evidence="4" id="KW-0539">Nucleus</keyword>
<feature type="region of interest" description="Disordered" evidence="6">
    <location>
        <begin position="1106"/>
        <end position="1318"/>
    </location>
</feature>
<feature type="domain" description="Myb-like" evidence="7">
    <location>
        <begin position="471"/>
        <end position="522"/>
    </location>
</feature>
<feature type="compositionally biased region" description="Basic residues" evidence="6">
    <location>
        <begin position="1293"/>
        <end position="1309"/>
    </location>
</feature>
<dbReference type="Pfam" id="PF13921">
    <property type="entry name" value="Myb_DNA-bind_6"/>
    <property type="match status" value="1"/>
</dbReference>
<proteinExistence type="predicted"/>
<evidence type="ECO:0000256" key="6">
    <source>
        <dbReference type="SAM" id="MobiDB-lite"/>
    </source>
</evidence>
<feature type="domain" description="HTH myb-type" evidence="8">
    <location>
        <begin position="475"/>
        <end position="526"/>
    </location>
</feature>
<evidence type="ECO:0000256" key="4">
    <source>
        <dbReference type="ARBA" id="ARBA00023242"/>
    </source>
</evidence>
<keyword evidence="3" id="KW-0804">Transcription</keyword>
<feature type="compositionally biased region" description="Basic residues" evidence="6">
    <location>
        <begin position="549"/>
        <end position="559"/>
    </location>
</feature>
<feature type="region of interest" description="Disordered" evidence="6">
    <location>
        <begin position="25"/>
        <end position="51"/>
    </location>
</feature>
<feature type="compositionally biased region" description="Low complexity" evidence="6">
    <location>
        <begin position="1171"/>
        <end position="1184"/>
    </location>
</feature>
<feature type="compositionally biased region" description="Basic and acidic residues" evidence="6">
    <location>
        <begin position="1669"/>
        <end position="1682"/>
    </location>
</feature>
<dbReference type="PANTHER" id="PTHR46621">
    <property type="entry name" value="SNRNA-ACTIVATING PROTEIN COMPLEX SUBUNIT 4"/>
    <property type="match status" value="1"/>
</dbReference>
<dbReference type="GO" id="GO:0042795">
    <property type="term" value="P:snRNA transcription by RNA polymerase II"/>
    <property type="evidence" value="ECO:0007669"/>
    <property type="project" value="TreeGrafter"/>
</dbReference>
<dbReference type="KEGG" id="lcf:108894425"/>
<protein>
    <submittedName>
        <fullName evidence="10">snRNA-activating protein complex subunit 4 isoform X1</fullName>
    </submittedName>
</protein>
<dbReference type="SMART" id="SM00717">
    <property type="entry name" value="SANT"/>
    <property type="match status" value="5"/>
</dbReference>
<feature type="compositionally biased region" description="Acidic residues" evidence="6">
    <location>
        <begin position="600"/>
        <end position="610"/>
    </location>
</feature>
<feature type="compositionally biased region" description="Polar residues" evidence="6">
    <location>
        <begin position="1056"/>
        <end position="1073"/>
    </location>
</feature>
<dbReference type="PROSITE" id="PS50090">
    <property type="entry name" value="MYB_LIKE"/>
    <property type="match status" value="4"/>
</dbReference>
<evidence type="ECO:0000256" key="5">
    <source>
        <dbReference type="SAM" id="Coils"/>
    </source>
</evidence>